<dbReference type="PANTHER" id="PTHR43584:SF8">
    <property type="entry name" value="N-ACETYLMURAMATE ALPHA-1-PHOSPHATE URIDYLYLTRANSFERASE"/>
    <property type="match status" value="1"/>
</dbReference>
<protein>
    <submittedName>
        <fullName evidence="5">Bifunctional protein GlmU</fullName>
        <ecNumber evidence="5">2.3.1.157</ecNumber>
    </submittedName>
</protein>
<sequence>MPFPLMIFAAGFGTRMRELTATRPKPLIPVAGRALLDRALDLAEDAGPVVVNTHYLGQQIAAHLAGRDVAVSHEEEILETGGGLKRALPLLGDGPVMTLNPDVVWQGGNPLAALAAHWDATRMDALLLVKERAGLPGRKGKADFLLDDAGRITRAPGERGVVYLGAQIIATGDLSVIAGEAFSLNLIWDRMIARGRAFGLVWSGGWCDVGSPEGLAEAEALLAAP</sequence>
<dbReference type="GO" id="GO:0016779">
    <property type="term" value="F:nucleotidyltransferase activity"/>
    <property type="evidence" value="ECO:0007669"/>
    <property type="project" value="UniProtKB-KW"/>
</dbReference>
<evidence type="ECO:0000256" key="3">
    <source>
        <dbReference type="ARBA" id="ARBA00022842"/>
    </source>
</evidence>
<dbReference type="InterPro" id="IPR025877">
    <property type="entry name" value="MobA-like_NTP_Trfase"/>
</dbReference>
<keyword evidence="1 5" id="KW-0808">Transferase</keyword>
<accession>A0A3P5X7D1</accession>
<proteinExistence type="predicted"/>
<dbReference type="Gene3D" id="3.90.550.10">
    <property type="entry name" value="Spore Coat Polysaccharide Biosynthesis Protein SpsA, Chain A"/>
    <property type="match status" value="1"/>
</dbReference>
<keyword evidence="2" id="KW-0548">Nucleotidyltransferase</keyword>
<organism evidence="5 6">
    <name type="scientific">Pseudogemmobacter humi</name>
    <dbReference type="NCBI Taxonomy" id="2483812"/>
    <lineage>
        <taxon>Bacteria</taxon>
        <taxon>Pseudomonadati</taxon>
        <taxon>Pseudomonadota</taxon>
        <taxon>Alphaproteobacteria</taxon>
        <taxon>Rhodobacterales</taxon>
        <taxon>Paracoccaceae</taxon>
        <taxon>Pseudogemmobacter</taxon>
    </lineage>
</organism>
<dbReference type="OrthoDB" id="9788272at2"/>
<keyword evidence="3" id="KW-0460">Magnesium</keyword>
<dbReference type="SUPFAM" id="SSF53448">
    <property type="entry name" value="Nucleotide-diphospho-sugar transferases"/>
    <property type="match status" value="1"/>
</dbReference>
<dbReference type="GO" id="GO:0019134">
    <property type="term" value="F:glucosamine-1-phosphate N-acetyltransferase activity"/>
    <property type="evidence" value="ECO:0007669"/>
    <property type="project" value="UniProtKB-EC"/>
</dbReference>
<evidence type="ECO:0000256" key="1">
    <source>
        <dbReference type="ARBA" id="ARBA00022679"/>
    </source>
</evidence>
<evidence type="ECO:0000259" key="4">
    <source>
        <dbReference type="Pfam" id="PF12804"/>
    </source>
</evidence>
<evidence type="ECO:0000313" key="6">
    <source>
        <dbReference type="Proteomes" id="UP000277498"/>
    </source>
</evidence>
<name>A0A3P5X7D1_9RHOB</name>
<evidence type="ECO:0000256" key="2">
    <source>
        <dbReference type="ARBA" id="ARBA00022695"/>
    </source>
</evidence>
<dbReference type="Pfam" id="PF12804">
    <property type="entry name" value="NTP_transf_3"/>
    <property type="match status" value="1"/>
</dbReference>
<dbReference type="AlphaFoldDB" id="A0A3P5X7D1"/>
<dbReference type="InterPro" id="IPR050065">
    <property type="entry name" value="GlmU-like"/>
</dbReference>
<dbReference type="EC" id="2.3.1.157" evidence="5"/>
<dbReference type="InterPro" id="IPR029044">
    <property type="entry name" value="Nucleotide-diphossugar_trans"/>
</dbReference>
<dbReference type="PANTHER" id="PTHR43584">
    <property type="entry name" value="NUCLEOTIDYL TRANSFERASE"/>
    <property type="match status" value="1"/>
</dbReference>
<keyword evidence="6" id="KW-1185">Reference proteome</keyword>
<evidence type="ECO:0000313" key="5">
    <source>
        <dbReference type="EMBL" id="VDC23244.1"/>
    </source>
</evidence>
<dbReference type="Proteomes" id="UP000277498">
    <property type="component" value="Unassembled WGS sequence"/>
</dbReference>
<gene>
    <name evidence="5" type="primary">glmU_1</name>
    <name evidence="5" type="ORF">XINFAN_00943</name>
</gene>
<reference evidence="5 6" key="1">
    <citation type="submission" date="2018-11" db="EMBL/GenBank/DDBJ databases">
        <authorList>
            <person name="Criscuolo A."/>
        </authorList>
    </citation>
    <scope>NUCLEOTIDE SEQUENCE [LARGE SCALE GENOMIC DNA]</scope>
    <source>
        <strain evidence="5">ACIP111625</strain>
    </source>
</reference>
<dbReference type="CDD" id="cd06422">
    <property type="entry name" value="NTP_transferase_like_1"/>
    <property type="match status" value="1"/>
</dbReference>
<dbReference type="RefSeq" id="WP_124085370.1">
    <property type="nucleotide sequence ID" value="NZ_UXAW01000048.1"/>
</dbReference>
<dbReference type="EMBL" id="UXAW01000048">
    <property type="protein sequence ID" value="VDC23244.1"/>
    <property type="molecule type" value="Genomic_DNA"/>
</dbReference>
<feature type="domain" description="MobA-like NTP transferase" evidence="4">
    <location>
        <begin position="6"/>
        <end position="131"/>
    </location>
</feature>
<keyword evidence="5" id="KW-0012">Acyltransferase</keyword>